<dbReference type="RefSeq" id="WP_380427896.1">
    <property type="nucleotide sequence ID" value="NZ_JBHRZV010000052.1"/>
</dbReference>
<dbReference type="InterPro" id="IPR036188">
    <property type="entry name" value="FAD/NAD-bd_sf"/>
</dbReference>
<evidence type="ECO:0000256" key="1">
    <source>
        <dbReference type="ARBA" id="ARBA00038322"/>
    </source>
</evidence>
<sequence length="99" mass="10879">MTSLSNLSGLENLADRIEVEEIYTPEDFERQFNAYRGATFGLQPTLMQSNHFRPQSKSKVVEGLYFTGSSTHPGAGVPIALEGGKICADEVIKDWEGKA</sequence>
<reference evidence="4" key="1">
    <citation type="journal article" date="2019" name="Int. J. Syst. Evol. Microbiol.">
        <title>The Global Catalogue of Microorganisms (GCM) 10K type strain sequencing project: providing services to taxonomists for standard genome sequencing and annotation.</title>
        <authorList>
            <consortium name="The Broad Institute Genomics Platform"/>
            <consortium name="The Broad Institute Genome Sequencing Center for Infectious Disease"/>
            <person name="Wu L."/>
            <person name="Ma J."/>
        </authorList>
    </citation>
    <scope>NUCLEOTIDE SEQUENCE [LARGE SCALE GENOMIC DNA]</scope>
    <source>
        <strain evidence="4">CCUG 67170</strain>
    </source>
</reference>
<dbReference type="PANTHER" id="PTHR43734:SF1">
    <property type="entry name" value="PHYTOENE DESATURASE"/>
    <property type="match status" value="1"/>
</dbReference>
<protein>
    <submittedName>
        <fullName evidence="3">Phytoene desaturase family protein</fullName>
    </submittedName>
</protein>
<evidence type="ECO:0000313" key="3">
    <source>
        <dbReference type="EMBL" id="MFC3928924.1"/>
    </source>
</evidence>
<dbReference type="Proteomes" id="UP001595807">
    <property type="component" value="Unassembled WGS sequence"/>
</dbReference>
<feature type="domain" description="Amine oxidase" evidence="2">
    <location>
        <begin position="32"/>
        <end position="92"/>
    </location>
</feature>
<dbReference type="SUPFAM" id="SSF51905">
    <property type="entry name" value="FAD/NAD(P)-binding domain"/>
    <property type="match status" value="1"/>
</dbReference>
<organism evidence="3 4">
    <name type="scientific">Streptococcus caprae</name>
    <dbReference type="NCBI Taxonomy" id="1640501"/>
    <lineage>
        <taxon>Bacteria</taxon>
        <taxon>Bacillati</taxon>
        <taxon>Bacillota</taxon>
        <taxon>Bacilli</taxon>
        <taxon>Lactobacillales</taxon>
        <taxon>Streptococcaceae</taxon>
        <taxon>Streptococcus</taxon>
    </lineage>
</organism>
<evidence type="ECO:0000259" key="2">
    <source>
        <dbReference type="Pfam" id="PF01593"/>
    </source>
</evidence>
<evidence type="ECO:0000313" key="4">
    <source>
        <dbReference type="Proteomes" id="UP001595807"/>
    </source>
</evidence>
<keyword evidence="4" id="KW-1185">Reference proteome</keyword>
<name>A0ABV8CXP8_9STRE</name>
<dbReference type="Pfam" id="PF01593">
    <property type="entry name" value="Amino_oxidase"/>
    <property type="match status" value="1"/>
</dbReference>
<dbReference type="PANTHER" id="PTHR43734">
    <property type="entry name" value="PHYTOENE DESATURASE"/>
    <property type="match status" value="1"/>
</dbReference>
<accession>A0ABV8CXP8</accession>
<comment type="caution">
    <text evidence="3">The sequence shown here is derived from an EMBL/GenBank/DDBJ whole genome shotgun (WGS) entry which is preliminary data.</text>
</comment>
<gene>
    <name evidence="3" type="ORF">ACFORF_10215</name>
</gene>
<dbReference type="InterPro" id="IPR002937">
    <property type="entry name" value="Amino_oxidase"/>
</dbReference>
<comment type="similarity">
    <text evidence="1">Belongs to the carotenoid/retinoid oxidoreductase family. CrtN subfamily.</text>
</comment>
<dbReference type="EMBL" id="JBHRZV010000052">
    <property type="protein sequence ID" value="MFC3928924.1"/>
    <property type="molecule type" value="Genomic_DNA"/>
</dbReference>
<proteinExistence type="inferred from homology"/>